<accession>A0A6N3EXP3</accession>
<dbReference type="AlphaFoldDB" id="A0A6N3EXP3"/>
<reference evidence="1" key="1">
    <citation type="submission" date="2019-11" db="EMBL/GenBank/DDBJ databases">
        <authorList>
            <person name="Feng L."/>
        </authorList>
    </citation>
    <scope>NUCLEOTIDE SEQUENCE</scope>
    <source>
        <strain evidence="1">PclaraLFYP37</strain>
    </source>
</reference>
<proteinExistence type="predicted"/>
<dbReference type="RefSeq" id="WP_412443011.1">
    <property type="nucleotide sequence ID" value="NZ_CACRUT010000016.1"/>
</dbReference>
<gene>
    <name evidence="1" type="ORF">PCLFYP37_02880</name>
</gene>
<evidence type="ECO:0000313" key="1">
    <source>
        <dbReference type="EMBL" id="VYU43357.1"/>
    </source>
</evidence>
<dbReference type="EMBL" id="CACRUT010000016">
    <property type="protein sequence ID" value="VYU43357.1"/>
    <property type="molecule type" value="Genomic_DNA"/>
</dbReference>
<organism evidence="1">
    <name type="scientific">Paraprevotella clara</name>
    <dbReference type="NCBI Taxonomy" id="454154"/>
    <lineage>
        <taxon>Bacteria</taxon>
        <taxon>Pseudomonadati</taxon>
        <taxon>Bacteroidota</taxon>
        <taxon>Bacteroidia</taxon>
        <taxon>Bacteroidales</taxon>
        <taxon>Prevotellaceae</taxon>
        <taxon>Paraprevotella</taxon>
    </lineage>
</organism>
<name>A0A6N3EXP3_9BACT</name>
<sequence>MERTYVFNQEPSSGGGNKFDIMAMLPNLMGGKGVDPNLMALLSQGRNNQDQWGGSWWFIWIIMRGCLSRGFTRIASEAVHRLCGRRCYDSAGFLHTGI</sequence>
<protein>
    <submittedName>
        <fullName evidence="1">Uncharacterized protein</fullName>
    </submittedName>
</protein>